<evidence type="ECO:0000313" key="3">
    <source>
        <dbReference type="Proteomes" id="UP000008022"/>
    </source>
</evidence>
<protein>
    <submittedName>
        <fullName evidence="2">Uncharacterized protein</fullName>
    </submittedName>
</protein>
<feature type="compositionally biased region" description="Polar residues" evidence="1">
    <location>
        <begin position="41"/>
        <end position="52"/>
    </location>
</feature>
<proteinExistence type="predicted"/>
<accession>A0A0E0Q0Z5</accession>
<evidence type="ECO:0000256" key="1">
    <source>
        <dbReference type="SAM" id="MobiDB-lite"/>
    </source>
</evidence>
<name>A0A0E0Q0Z5_ORYRU</name>
<reference evidence="2" key="2">
    <citation type="submission" date="2015-06" db="UniProtKB">
        <authorList>
            <consortium name="EnsemblPlants"/>
        </authorList>
    </citation>
    <scope>IDENTIFICATION</scope>
</reference>
<feature type="region of interest" description="Disordered" evidence="1">
    <location>
        <begin position="1"/>
        <end position="78"/>
    </location>
</feature>
<dbReference type="HOGENOM" id="CLU_159605_0_0_1"/>
<dbReference type="Gramene" id="ORUFI06G24830.1">
    <property type="protein sequence ID" value="ORUFI06G24830.1"/>
    <property type="gene ID" value="ORUFI06G24830"/>
</dbReference>
<evidence type="ECO:0000313" key="2">
    <source>
        <dbReference type="EnsemblPlants" id="ORUFI06G24830.1"/>
    </source>
</evidence>
<dbReference type="EnsemblPlants" id="ORUFI06G24830.1">
    <property type="protein sequence ID" value="ORUFI06G24830.1"/>
    <property type="gene ID" value="ORUFI06G24830"/>
</dbReference>
<dbReference type="OMA" id="WCGGCAS"/>
<dbReference type="Proteomes" id="UP000008022">
    <property type="component" value="Unassembled WGS sequence"/>
</dbReference>
<reference evidence="3" key="1">
    <citation type="submission" date="2013-06" db="EMBL/GenBank/DDBJ databases">
        <authorList>
            <person name="Zhao Q."/>
        </authorList>
    </citation>
    <scope>NUCLEOTIDE SEQUENCE</scope>
    <source>
        <strain evidence="3">cv. W1943</strain>
    </source>
</reference>
<dbReference type="AlphaFoldDB" id="A0A0E0Q0Z5"/>
<sequence>MAVRGDSGAAAHDGRCQEAGADGVGVGSSGVATMDGREDAQSATAGGRQRTTMHGAGGQCPCHVMVGRRPTRRGQRWKEATVGRGWCGGCASKECGDLDTGEQEYYGQKPSLSEPAMMTLAGVAFPLGRF</sequence>
<keyword evidence="3" id="KW-1185">Reference proteome</keyword>
<organism evidence="2 3">
    <name type="scientific">Oryza rufipogon</name>
    <name type="common">Brownbeard rice</name>
    <name type="synonym">Asian wild rice</name>
    <dbReference type="NCBI Taxonomy" id="4529"/>
    <lineage>
        <taxon>Eukaryota</taxon>
        <taxon>Viridiplantae</taxon>
        <taxon>Streptophyta</taxon>
        <taxon>Embryophyta</taxon>
        <taxon>Tracheophyta</taxon>
        <taxon>Spermatophyta</taxon>
        <taxon>Magnoliopsida</taxon>
        <taxon>Liliopsida</taxon>
        <taxon>Poales</taxon>
        <taxon>Poaceae</taxon>
        <taxon>BOP clade</taxon>
        <taxon>Oryzoideae</taxon>
        <taxon>Oryzeae</taxon>
        <taxon>Oryzinae</taxon>
        <taxon>Oryza</taxon>
    </lineage>
</organism>